<dbReference type="OrthoDB" id="6162476at2759"/>
<feature type="compositionally biased region" description="Polar residues" evidence="2">
    <location>
        <begin position="13"/>
        <end position="27"/>
    </location>
</feature>
<accession>A0A2T7NQV1</accession>
<feature type="region of interest" description="Disordered" evidence="2">
    <location>
        <begin position="498"/>
        <end position="530"/>
    </location>
</feature>
<dbReference type="EMBL" id="PZQS01000010">
    <property type="protein sequence ID" value="PVD23554.1"/>
    <property type="molecule type" value="Genomic_DNA"/>
</dbReference>
<keyword evidence="5" id="KW-1185">Reference proteome</keyword>
<feature type="compositionally biased region" description="Polar residues" evidence="2">
    <location>
        <begin position="519"/>
        <end position="530"/>
    </location>
</feature>
<feature type="compositionally biased region" description="Low complexity" evidence="2">
    <location>
        <begin position="74"/>
        <end position="87"/>
    </location>
</feature>
<dbReference type="Pfam" id="PF03474">
    <property type="entry name" value="DMA"/>
    <property type="match status" value="1"/>
</dbReference>
<evidence type="ECO:0000313" key="5">
    <source>
        <dbReference type="Proteomes" id="UP000245119"/>
    </source>
</evidence>
<feature type="compositionally biased region" description="Basic and acidic residues" evidence="2">
    <location>
        <begin position="501"/>
        <end position="517"/>
    </location>
</feature>
<sequence length="530" mass="56277">MLKDHATRVVDSGSDSGRETPSTSSPMDINDDKTSSADKTSPADSGASSSPASSRGHLQGSLNVGRDLKLTCHGSAPPSTAPPAGTSRNVASASGKGLPATGKSGRDKAVHGDGGNAGQPTAFRPGRLTPLEILERLYPYQRRAVLELVLQGCNGDLVKAIEHFLRSLLRVPTGEAWHGGGRKVRIGQQADLRGAEVGFTPLSAAAAAAVGGNGLHSAFSPHLSSLSAALPGLHTADALRSSLLQHHTTGQFLPHAAHHPSVLHHYPGLASATDLLSATPTHLAYAGFGSLGLGPTLPGMLTPPYAFHPYRLPLGRLSSTPLRHARRTKTVTGRSSPILINIAFELLRPGTHPAARKEADVRKSAGNAGIFDQPPIQSALQLLTRTQPCHPVIISRRTATRCLSSHAVQPSRKADGLRRRFSLHPWSTNFTELHQLRFQVRFDKSSRRVFRRLLGYRACCFLPLSGAHVRDKRSPCRRNCLGGTKRVQTLAGQPVAEAELEETRGGAHVQQKGEKVSGTEGQSESEAGGE</sequence>
<evidence type="ECO:0000256" key="1">
    <source>
        <dbReference type="ARBA" id="ARBA00006834"/>
    </source>
</evidence>
<feature type="region of interest" description="Disordered" evidence="2">
    <location>
        <begin position="1"/>
        <end position="124"/>
    </location>
</feature>
<name>A0A2T7NQV1_POMCA</name>
<feature type="compositionally biased region" description="Low complexity" evidence="2">
    <location>
        <begin position="42"/>
        <end position="54"/>
    </location>
</feature>
<dbReference type="AlphaFoldDB" id="A0A2T7NQV1"/>
<dbReference type="STRING" id="400727.A0A2T7NQV1"/>
<comment type="similarity">
    <text evidence="1">Belongs to the DMRT family.</text>
</comment>
<evidence type="ECO:0000259" key="3">
    <source>
        <dbReference type="Pfam" id="PF03474"/>
    </source>
</evidence>
<proteinExistence type="inferred from homology"/>
<feature type="domain" description="DMA" evidence="3">
    <location>
        <begin position="130"/>
        <end position="164"/>
    </location>
</feature>
<organism evidence="4 5">
    <name type="scientific">Pomacea canaliculata</name>
    <name type="common">Golden apple snail</name>
    <dbReference type="NCBI Taxonomy" id="400727"/>
    <lineage>
        <taxon>Eukaryota</taxon>
        <taxon>Metazoa</taxon>
        <taxon>Spiralia</taxon>
        <taxon>Lophotrochozoa</taxon>
        <taxon>Mollusca</taxon>
        <taxon>Gastropoda</taxon>
        <taxon>Caenogastropoda</taxon>
        <taxon>Architaenioglossa</taxon>
        <taxon>Ampullarioidea</taxon>
        <taxon>Ampullariidae</taxon>
        <taxon>Pomacea</taxon>
    </lineage>
</organism>
<protein>
    <recommendedName>
        <fullName evidence="3">DMA domain-containing protein</fullName>
    </recommendedName>
</protein>
<dbReference type="CDD" id="cd14370">
    <property type="entry name" value="CUE_DMA"/>
    <property type="match status" value="1"/>
</dbReference>
<dbReference type="Proteomes" id="UP000245119">
    <property type="component" value="Linkage Group LG10"/>
</dbReference>
<reference evidence="4 5" key="1">
    <citation type="submission" date="2018-04" db="EMBL/GenBank/DDBJ databases">
        <title>The genome of golden apple snail Pomacea canaliculata provides insight into stress tolerance and invasive adaptation.</title>
        <authorList>
            <person name="Liu C."/>
            <person name="Liu B."/>
            <person name="Ren Y."/>
            <person name="Zhang Y."/>
            <person name="Wang H."/>
            <person name="Li S."/>
            <person name="Jiang F."/>
            <person name="Yin L."/>
            <person name="Zhang G."/>
            <person name="Qian W."/>
            <person name="Fan W."/>
        </authorList>
    </citation>
    <scope>NUCLEOTIDE SEQUENCE [LARGE SCALE GENOMIC DNA]</scope>
    <source>
        <strain evidence="4">SZHN2017</strain>
        <tissue evidence="4">Muscle</tissue>
    </source>
</reference>
<evidence type="ECO:0000256" key="2">
    <source>
        <dbReference type="SAM" id="MobiDB-lite"/>
    </source>
</evidence>
<comment type="caution">
    <text evidence="4">The sequence shown here is derived from an EMBL/GenBank/DDBJ whole genome shotgun (WGS) entry which is preliminary data.</text>
</comment>
<gene>
    <name evidence="4" type="ORF">C0Q70_16826</name>
</gene>
<dbReference type="InterPro" id="IPR005173">
    <property type="entry name" value="DMA"/>
</dbReference>
<evidence type="ECO:0000313" key="4">
    <source>
        <dbReference type="EMBL" id="PVD23554.1"/>
    </source>
</evidence>